<organism evidence="2 3">
    <name type="scientific">Saponaria officinalis</name>
    <name type="common">Common soapwort</name>
    <name type="synonym">Lychnis saponaria</name>
    <dbReference type="NCBI Taxonomy" id="3572"/>
    <lineage>
        <taxon>Eukaryota</taxon>
        <taxon>Viridiplantae</taxon>
        <taxon>Streptophyta</taxon>
        <taxon>Embryophyta</taxon>
        <taxon>Tracheophyta</taxon>
        <taxon>Spermatophyta</taxon>
        <taxon>Magnoliopsida</taxon>
        <taxon>eudicotyledons</taxon>
        <taxon>Gunneridae</taxon>
        <taxon>Pentapetalae</taxon>
        <taxon>Caryophyllales</taxon>
        <taxon>Caryophyllaceae</taxon>
        <taxon>Caryophylleae</taxon>
        <taxon>Saponaria</taxon>
    </lineage>
</organism>
<evidence type="ECO:0000313" key="2">
    <source>
        <dbReference type="EMBL" id="KAK9755790.1"/>
    </source>
</evidence>
<dbReference type="Pfam" id="PF20241">
    <property type="entry name" value="DUF6598"/>
    <property type="match status" value="2"/>
</dbReference>
<gene>
    <name evidence="2" type="ORF">RND81_01G050900</name>
</gene>
<comment type="caution">
    <text evidence="2">The sequence shown here is derived from an EMBL/GenBank/DDBJ whole genome shotgun (WGS) entry which is preliminary data.</text>
</comment>
<dbReference type="EMBL" id="JBDFQZ010000001">
    <property type="protein sequence ID" value="KAK9755789.1"/>
    <property type="molecule type" value="Genomic_DNA"/>
</dbReference>
<evidence type="ECO:0000313" key="3">
    <source>
        <dbReference type="Proteomes" id="UP001443914"/>
    </source>
</evidence>
<reference evidence="2 3" key="1">
    <citation type="submission" date="2024-03" db="EMBL/GenBank/DDBJ databases">
        <title>WGS assembly of Saponaria officinalis var. Norfolk2.</title>
        <authorList>
            <person name="Jenkins J."/>
            <person name="Shu S."/>
            <person name="Grimwood J."/>
            <person name="Barry K."/>
            <person name="Goodstein D."/>
            <person name="Schmutz J."/>
            <person name="Leebens-Mack J."/>
            <person name="Osbourn A."/>
        </authorList>
    </citation>
    <scope>NUCLEOTIDE SEQUENCE [LARGE SCALE GENOMIC DNA]</scope>
    <source>
        <strain evidence="3">cv. Norfolk2</strain>
        <strain evidence="2">JIC</strain>
        <tissue evidence="2">Leaf</tissue>
    </source>
</reference>
<dbReference type="PANTHER" id="PTHR33065">
    <property type="entry name" value="OS07G0486400 PROTEIN"/>
    <property type="match status" value="1"/>
</dbReference>
<proteinExistence type="predicted"/>
<sequence length="639" mass="71562">MATEVDKKRLYSYLDVMVTPLVQIFGVTIHCDDDELLEGDYEIYGQIRVTDKLDQSFYMFNQDKNHPQRISFDEPLLLTSPLNEMDAVIIPSEHVSMDVLLFDRVRYDMVVAKGSISLDRTISGKEWFEEYHEKRVFGVNNLYANVQYAIFPYAVTANIDVFFFVKDDNFDSLEDVDTSGFCCLDSTRFAEVNDKYDATTYSENACSTIANLYGTVSATCAVNQNDGKFTYPQSLLFRKPNEDSIEIESGSYIDLSRSVVAVPAYSSLKIQASLSYRDSPSPAVSGDLEFTPDWCWKSKKDIVGDNGRIRVRVTWRCAYKQLYRVSSEKRLIPLTPQIEESKSSNPIKRSKPFGEHHSLATVNDDGVSPEQQPTLDLSGNCILPAPSLPVNSVVEVYSVVVCSKDRKPFKFYGSVRVDDGFPFPILSIDQSCPQDCPNSGMHIIPKGVNRHARTINQFCVHVDLMDVTGDAISRGSVHLKGIDIYKYPNRRWCFVVRGGTGFAAIHFSAIPDAVVAAVDVKLLGTSLPGVVKGEIYACHGNWDPPRSYHEQLFRSVLFYDTDDSVLLHEPESALPLQKSVVSLPRCSYLTIKAALSLHPICGKTQSLEGDLTFTGNEDSPKEIGNADFHVRVSVKFFIP</sequence>
<evidence type="ECO:0000259" key="1">
    <source>
        <dbReference type="Pfam" id="PF20241"/>
    </source>
</evidence>
<protein>
    <recommendedName>
        <fullName evidence="1">DUF6598 domain-containing protein</fullName>
    </recommendedName>
</protein>
<dbReference type="InterPro" id="IPR046533">
    <property type="entry name" value="DUF6598"/>
</dbReference>
<dbReference type="AlphaFoldDB" id="A0AAW1N5T4"/>
<dbReference type="Proteomes" id="UP001443914">
    <property type="component" value="Unassembled WGS sequence"/>
</dbReference>
<feature type="domain" description="DUF6598" evidence="1">
    <location>
        <begin position="394"/>
        <end position="598"/>
    </location>
</feature>
<keyword evidence="3" id="KW-1185">Reference proteome</keyword>
<dbReference type="PANTHER" id="PTHR33065:SF88">
    <property type="entry name" value="OS11G0104220 PROTEIN"/>
    <property type="match status" value="1"/>
</dbReference>
<dbReference type="EMBL" id="JBDFQZ010000001">
    <property type="protein sequence ID" value="KAK9755790.1"/>
    <property type="molecule type" value="Genomic_DNA"/>
</dbReference>
<feature type="domain" description="DUF6598" evidence="1">
    <location>
        <begin position="21"/>
        <end position="313"/>
    </location>
</feature>
<accession>A0AAW1N5T4</accession>
<name>A0AAW1N5T4_SAPOF</name>